<dbReference type="Proteomes" id="UP000887013">
    <property type="component" value="Unassembled WGS sequence"/>
</dbReference>
<comment type="caution">
    <text evidence="1">The sequence shown here is derived from an EMBL/GenBank/DDBJ whole genome shotgun (WGS) entry which is preliminary data.</text>
</comment>
<dbReference type="EMBL" id="BMAW01069546">
    <property type="protein sequence ID" value="GFT69446.1"/>
    <property type="molecule type" value="Genomic_DNA"/>
</dbReference>
<keyword evidence="2" id="KW-1185">Reference proteome</keyword>
<name>A0A8X6PG82_NEPPI</name>
<evidence type="ECO:0000313" key="1">
    <source>
        <dbReference type="EMBL" id="GFT69446.1"/>
    </source>
</evidence>
<organism evidence="1 2">
    <name type="scientific">Nephila pilipes</name>
    <name type="common">Giant wood spider</name>
    <name type="synonym">Nephila maculata</name>
    <dbReference type="NCBI Taxonomy" id="299642"/>
    <lineage>
        <taxon>Eukaryota</taxon>
        <taxon>Metazoa</taxon>
        <taxon>Ecdysozoa</taxon>
        <taxon>Arthropoda</taxon>
        <taxon>Chelicerata</taxon>
        <taxon>Arachnida</taxon>
        <taxon>Araneae</taxon>
        <taxon>Araneomorphae</taxon>
        <taxon>Entelegynae</taxon>
        <taxon>Araneoidea</taxon>
        <taxon>Nephilidae</taxon>
        <taxon>Nephila</taxon>
    </lineage>
</organism>
<proteinExistence type="predicted"/>
<evidence type="ECO:0000313" key="2">
    <source>
        <dbReference type="Proteomes" id="UP000887013"/>
    </source>
</evidence>
<protein>
    <submittedName>
        <fullName evidence="1">Uncharacterized protein</fullName>
    </submittedName>
</protein>
<reference evidence="1" key="1">
    <citation type="submission" date="2020-08" db="EMBL/GenBank/DDBJ databases">
        <title>Multicomponent nature underlies the extraordinary mechanical properties of spider dragline silk.</title>
        <authorList>
            <person name="Kono N."/>
            <person name="Nakamura H."/>
            <person name="Mori M."/>
            <person name="Yoshida Y."/>
            <person name="Ohtoshi R."/>
            <person name="Malay A.D."/>
            <person name="Moran D.A.P."/>
            <person name="Tomita M."/>
            <person name="Numata K."/>
            <person name="Arakawa K."/>
        </authorList>
    </citation>
    <scope>NUCLEOTIDE SEQUENCE</scope>
</reference>
<dbReference type="AlphaFoldDB" id="A0A8X6PG82"/>
<accession>A0A8X6PG82</accession>
<sequence length="129" mass="14580">MLIPNGVIRNITLAEKSFRVGSGIYSMECESFSTLCSFKNSKNMDKRKNTYEINICFVHVIRAIGQSHARMTTSHRIMNFPPSVAEEYYDNAANTLRKCTKITEASKHNAAMEEVAQICQKFLPKGMGH</sequence>
<gene>
    <name evidence="1" type="ORF">NPIL_594321</name>
</gene>